<feature type="domain" description="VQ" evidence="1">
    <location>
        <begin position="35"/>
        <end position="54"/>
    </location>
</feature>
<dbReference type="EMBL" id="JAUIZM010000002">
    <property type="protein sequence ID" value="KAK1397209.1"/>
    <property type="molecule type" value="Genomic_DNA"/>
</dbReference>
<comment type="caution">
    <text evidence="2">The sequence shown here is derived from an EMBL/GenBank/DDBJ whole genome shotgun (WGS) entry which is preliminary data.</text>
</comment>
<evidence type="ECO:0000313" key="2">
    <source>
        <dbReference type="EMBL" id="KAK1397209.1"/>
    </source>
</evidence>
<sequence>MSKKIVRISKRKSSFSKSTSHEKENLNYLVKVLKPRVYITHPCNFKSLVQELTGNEIASPPPLPISLQSSISSIISQPTDDQQVQVMQSKIIIDQDCYYGLQESSPEWSFERSCSDIINVPLTTWDSSEEFNRSTQILSNHIIDQFLSSSFGSYEDTSLVQYGDDLDYSWISEMNNPFVYHHGAPIMLAEVGEYAYGLSEML</sequence>
<evidence type="ECO:0000259" key="1">
    <source>
        <dbReference type="Pfam" id="PF05678"/>
    </source>
</evidence>
<protein>
    <submittedName>
        <fullName evidence="2">VQ domain-containing protein</fullName>
    </submittedName>
</protein>
<dbReference type="AlphaFoldDB" id="A0AAD8J3Y5"/>
<name>A0AAD8J3Y5_9APIA</name>
<organism evidence="2 3">
    <name type="scientific">Heracleum sosnowskyi</name>
    <dbReference type="NCBI Taxonomy" id="360622"/>
    <lineage>
        <taxon>Eukaryota</taxon>
        <taxon>Viridiplantae</taxon>
        <taxon>Streptophyta</taxon>
        <taxon>Embryophyta</taxon>
        <taxon>Tracheophyta</taxon>
        <taxon>Spermatophyta</taxon>
        <taxon>Magnoliopsida</taxon>
        <taxon>eudicotyledons</taxon>
        <taxon>Gunneridae</taxon>
        <taxon>Pentapetalae</taxon>
        <taxon>asterids</taxon>
        <taxon>campanulids</taxon>
        <taxon>Apiales</taxon>
        <taxon>Apiaceae</taxon>
        <taxon>Apioideae</taxon>
        <taxon>apioid superclade</taxon>
        <taxon>Tordylieae</taxon>
        <taxon>Tordyliinae</taxon>
        <taxon>Heracleum</taxon>
    </lineage>
</organism>
<dbReference type="Pfam" id="PF05678">
    <property type="entry name" value="VQ"/>
    <property type="match status" value="1"/>
</dbReference>
<reference evidence="2" key="1">
    <citation type="submission" date="2023-02" db="EMBL/GenBank/DDBJ databases">
        <title>Genome of toxic invasive species Heracleum sosnowskyi carries increased number of genes despite the absence of recent whole-genome duplications.</title>
        <authorList>
            <person name="Schelkunov M."/>
            <person name="Shtratnikova V."/>
            <person name="Makarenko M."/>
            <person name="Klepikova A."/>
            <person name="Omelchenko D."/>
            <person name="Novikova G."/>
            <person name="Obukhova E."/>
            <person name="Bogdanov V."/>
            <person name="Penin A."/>
            <person name="Logacheva M."/>
        </authorList>
    </citation>
    <scope>NUCLEOTIDE SEQUENCE</scope>
    <source>
        <strain evidence="2">Hsosn_3</strain>
        <tissue evidence="2">Leaf</tissue>
    </source>
</reference>
<evidence type="ECO:0000313" key="3">
    <source>
        <dbReference type="Proteomes" id="UP001237642"/>
    </source>
</evidence>
<dbReference type="InterPro" id="IPR008889">
    <property type="entry name" value="VQ"/>
</dbReference>
<gene>
    <name evidence="2" type="ORF">POM88_007072</name>
</gene>
<keyword evidence="3" id="KW-1185">Reference proteome</keyword>
<reference evidence="2" key="2">
    <citation type="submission" date="2023-05" db="EMBL/GenBank/DDBJ databases">
        <authorList>
            <person name="Schelkunov M.I."/>
        </authorList>
    </citation>
    <scope>NUCLEOTIDE SEQUENCE</scope>
    <source>
        <strain evidence="2">Hsosn_3</strain>
        <tissue evidence="2">Leaf</tissue>
    </source>
</reference>
<proteinExistence type="predicted"/>
<dbReference type="Proteomes" id="UP001237642">
    <property type="component" value="Unassembled WGS sequence"/>
</dbReference>
<accession>A0AAD8J3Y5</accession>